<evidence type="ECO:0000313" key="7">
    <source>
        <dbReference type="EMBL" id="GFF73974.1"/>
    </source>
</evidence>
<keyword evidence="8" id="KW-1185">Reference proteome</keyword>
<comment type="similarity">
    <text evidence="1">Belongs to the putative lipase ROG1 family.</text>
</comment>
<dbReference type="SUPFAM" id="SSF52540">
    <property type="entry name" value="P-loop containing nucleoside triphosphate hydrolases"/>
    <property type="match status" value="1"/>
</dbReference>
<dbReference type="InterPro" id="IPR029058">
    <property type="entry name" value="AB_hydrolase_fold"/>
</dbReference>
<dbReference type="Pfam" id="PF12796">
    <property type="entry name" value="Ank_2"/>
    <property type="match status" value="3"/>
</dbReference>
<feature type="compositionally biased region" description="Basic and acidic residues" evidence="4">
    <location>
        <begin position="1300"/>
        <end position="1315"/>
    </location>
</feature>
<dbReference type="PRINTS" id="PR01415">
    <property type="entry name" value="ANKYRIN"/>
</dbReference>
<dbReference type="InterPro" id="IPR036770">
    <property type="entry name" value="Ankyrin_rpt-contain_sf"/>
</dbReference>
<evidence type="ECO:0000313" key="8">
    <source>
        <dbReference type="Proteomes" id="UP000465266"/>
    </source>
</evidence>
<evidence type="ECO:0000256" key="3">
    <source>
        <dbReference type="PROSITE-ProRule" id="PRU00023"/>
    </source>
</evidence>
<feature type="repeat" description="ANK" evidence="3">
    <location>
        <begin position="1030"/>
        <end position="1053"/>
    </location>
</feature>
<dbReference type="InterPro" id="IPR027417">
    <property type="entry name" value="P-loop_NTPase"/>
</dbReference>
<dbReference type="PANTHER" id="PTHR10039">
    <property type="entry name" value="AMELOGENIN"/>
    <property type="match status" value="1"/>
</dbReference>
<dbReference type="PROSITE" id="PS50088">
    <property type="entry name" value="ANK_REPEAT"/>
    <property type="match status" value="6"/>
</dbReference>
<comment type="caution">
    <text evidence="7">The sequence shown here is derived from an EMBL/GenBank/DDBJ whole genome shotgun (WGS) entry which is preliminary data.</text>
</comment>
<dbReference type="Proteomes" id="UP000465266">
    <property type="component" value="Unassembled WGS sequence"/>
</dbReference>
<name>A0ABQ1A5F6_9EURO</name>
<evidence type="ECO:0000256" key="4">
    <source>
        <dbReference type="SAM" id="MobiDB-lite"/>
    </source>
</evidence>
<organism evidence="7 8">
    <name type="scientific">Aspergillus udagawae</name>
    <dbReference type="NCBI Taxonomy" id="91492"/>
    <lineage>
        <taxon>Eukaryota</taxon>
        <taxon>Fungi</taxon>
        <taxon>Dikarya</taxon>
        <taxon>Ascomycota</taxon>
        <taxon>Pezizomycotina</taxon>
        <taxon>Eurotiomycetes</taxon>
        <taxon>Eurotiomycetidae</taxon>
        <taxon>Eurotiales</taxon>
        <taxon>Aspergillaceae</taxon>
        <taxon>Aspergillus</taxon>
        <taxon>Aspergillus subgen. Fumigati</taxon>
    </lineage>
</organism>
<gene>
    <name evidence="7" type="ORF">IFM53868_01209</name>
</gene>
<evidence type="ECO:0000259" key="5">
    <source>
        <dbReference type="Pfam" id="PF05057"/>
    </source>
</evidence>
<dbReference type="PANTHER" id="PTHR10039:SF5">
    <property type="entry name" value="NACHT DOMAIN-CONTAINING PROTEIN"/>
    <property type="match status" value="1"/>
</dbReference>
<feature type="domain" description="Nephrocystin 3-like N-terminal" evidence="6">
    <location>
        <begin position="385"/>
        <end position="561"/>
    </location>
</feature>
<sequence>MSVLSIGPGASVAVHSLAINPVERNSKVATLSFHTLPVCLSDGSKDQWKFALPSDGDEDIVNTRHTLILDTHFSGFTPLQHSGEGSCDVDVIAISGLGGHAFGSFKERGGSFMWLRDALPLDFPNARILIYGYDTRLIRSSSFQNLTDLGRALQIDMKGIRECSQSRPILFIGHSLGGLVIKEAICKLKEEMDETGASILNSICGFLFFGVPHQGMAIESLVPLVKDQPNRGLLESLGKNSALLMRLEQDFRDAFSERPIRIISFYETEKSPTAVKINDRWELSGPSQVLVDVSSATCGSKNQHPISRSHSEMVKYSDQYDGLYIRVKTVLRPLLCKVPGMRDALSAEAGNNSLVPHSTRSLECLRSLSFREQDHRLDDIHSAVNTCGWLLNDAQYKDWMNKPRGLFWIKGNPGAGKSVLMKFAAIAMAHRKYGELVISYFLHGRGTLLQKTPLGVFRALLNSMLKSFPTYLSELTVRFEDREKRFGSYEEGRWTWTEKELQEFLFRVLTKGTKAHPVVIFVDALDEAGKDAARSLLAYFRDMMKDIEREEGLVKICVSSRHYPILGHDIFPSISVEERNDQDIRLTIRDKLENVQPDTKRQQIEKEILLKAQGGFQWAVLVCDMVIEENDNGTKAEKLQEKLLAIPEDLDELYSDILGGLPETERHQTVKLFQWVLFAARPLSAQGLRDALSIDKDTQRNTEIRKHPSWSDTLPEFEKHVRHISGGLIEFKTRDICDKYYPDEADKEAHLTHQSVADYLLENFLRHVEHDQNRFQSPIAAGHFQISRSCLRYLTLEDVLEEAQLWPAKVWTRFPLVPYAVRFLFHHIQMVEEQGIAQPDLLSLVQLDRPSNMKRISSVWLATADFCKNLGLLLIGATALHVLVALGSKSAFDEFLKKDNVQLDGRDITGNTPLLLAITYGQQDMALALLNRSIEWRLRQNEGFEKSINGARARVLEKYYLVDSNAKNKLGETPLTAAITLNAEEVIYKLLEAGAEHGDEDTLLASQNGLTDLVNLFLSRGASATFRNIYGEFPLYVAVENGHREVVEILLRKEPAAVEMEGRFGRRVLVMAIDYDEIEIAMLLIQQGSFQPSSPTLLNGLSRALEKDMPDLVDIILRKSLVDIDFGSNLTSLSFAAENGCEAVVKIFLRAGADPESKGSLRWTPLFLAAEKGHEAAVKLLLEAGANLEAKGSGNQTPLSCAAWNGREAVVKLLLEAGANLESKDIYNRTPLLLAAGSGHEAVVKLLLEAGANLESKDIHSRTPLLLAAERHKGVVQLLLKAGANPKFMDRSSPAVSWGRSEERWDSCEGARSSE</sequence>
<keyword evidence="3" id="KW-0040">ANK repeat</keyword>
<dbReference type="InterPro" id="IPR056884">
    <property type="entry name" value="NPHP3-like_N"/>
</dbReference>
<dbReference type="InterPro" id="IPR002110">
    <property type="entry name" value="Ankyrin_rpt"/>
</dbReference>
<reference evidence="7 8" key="1">
    <citation type="submission" date="2020-01" db="EMBL/GenBank/DDBJ databases">
        <title>Draft genome sequence of Aspergillus udagawae IFM 53868.</title>
        <authorList>
            <person name="Takahashi H."/>
            <person name="Yaguchi T."/>
        </authorList>
    </citation>
    <scope>NUCLEOTIDE SEQUENCE [LARGE SCALE GENOMIC DNA]</scope>
    <source>
        <strain evidence="7 8">IFM 53868</strain>
    </source>
</reference>
<dbReference type="EMBL" id="BLKG01000007">
    <property type="protein sequence ID" value="GFF73974.1"/>
    <property type="molecule type" value="Genomic_DNA"/>
</dbReference>
<feature type="repeat" description="ANK" evidence="3">
    <location>
        <begin position="1227"/>
        <end position="1259"/>
    </location>
</feature>
<feature type="domain" description="DUF676" evidence="5">
    <location>
        <begin position="157"/>
        <end position="220"/>
    </location>
</feature>
<dbReference type="InterPro" id="IPR007751">
    <property type="entry name" value="DUF676_lipase-like"/>
</dbReference>
<dbReference type="SMART" id="SM00248">
    <property type="entry name" value="ANK"/>
    <property type="match status" value="10"/>
</dbReference>
<feature type="repeat" description="ANK" evidence="3">
    <location>
        <begin position="1194"/>
        <end position="1226"/>
    </location>
</feature>
<dbReference type="Pfam" id="PF24883">
    <property type="entry name" value="NPHP3_N"/>
    <property type="match status" value="1"/>
</dbReference>
<proteinExistence type="inferred from homology"/>
<accession>A0ABQ1A5F6</accession>
<dbReference type="Pfam" id="PF05057">
    <property type="entry name" value="DUF676"/>
    <property type="match status" value="1"/>
</dbReference>
<feature type="repeat" description="ANK" evidence="3">
    <location>
        <begin position="1128"/>
        <end position="1160"/>
    </location>
</feature>
<dbReference type="Gene3D" id="1.25.40.20">
    <property type="entry name" value="Ankyrin repeat-containing domain"/>
    <property type="match status" value="2"/>
</dbReference>
<evidence type="ECO:0000256" key="2">
    <source>
        <dbReference type="ARBA" id="ARBA00022737"/>
    </source>
</evidence>
<dbReference type="SUPFAM" id="SSF53474">
    <property type="entry name" value="alpha/beta-Hydrolases"/>
    <property type="match status" value="1"/>
</dbReference>
<protein>
    <submittedName>
        <fullName evidence="7">Isoform Er14 of ankyrin-1</fullName>
    </submittedName>
</protein>
<keyword evidence="2" id="KW-0677">Repeat</keyword>
<dbReference type="Gene3D" id="3.40.50.300">
    <property type="entry name" value="P-loop containing nucleotide triphosphate hydrolases"/>
    <property type="match status" value="1"/>
</dbReference>
<dbReference type="PROSITE" id="PS50297">
    <property type="entry name" value="ANK_REP_REGION"/>
    <property type="match status" value="4"/>
</dbReference>
<dbReference type="SUPFAM" id="SSF48403">
    <property type="entry name" value="Ankyrin repeat"/>
    <property type="match status" value="2"/>
</dbReference>
<feature type="region of interest" description="Disordered" evidence="4">
    <location>
        <begin position="1290"/>
        <end position="1315"/>
    </location>
</feature>
<evidence type="ECO:0000259" key="6">
    <source>
        <dbReference type="Pfam" id="PF24883"/>
    </source>
</evidence>
<feature type="repeat" description="ANK" evidence="3">
    <location>
        <begin position="970"/>
        <end position="1002"/>
    </location>
</feature>
<dbReference type="Gene3D" id="3.40.50.1820">
    <property type="entry name" value="alpha/beta hydrolase"/>
    <property type="match status" value="1"/>
</dbReference>
<evidence type="ECO:0000256" key="1">
    <source>
        <dbReference type="ARBA" id="ARBA00007920"/>
    </source>
</evidence>
<feature type="repeat" description="ANK" evidence="3">
    <location>
        <begin position="1161"/>
        <end position="1193"/>
    </location>
</feature>